<dbReference type="Proteomes" id="UP000305423">
    <property type="component" value="Unassembled WGS sequence"/>
</dbReference>
<evidence type="ECO:0000313" key="7">
    <source>
        <dbReference type="Proteomes" id="UP000305423"/>
    </source>
</evidence>
<reference evidence="4 7" key="2">
    <citation type="submission" date="2017-12" db="EMBL/GenBank/DDBJ databases">
        <authorList>
            <person name="Paulsen S."/>
            <person name="Gram L.K."/>
        </authorList>
    </citation>
    <scope>NUCLEOTIDE SEQUENCE [LARGE SCALE GENOMIC DNA]</scope>
    <source>
        <strain evidence="4 7">S1607</strain>
    </source>
</reference>
<dbReference type="EMBL" id="CP031762">
    <property type="protein sequence ID" value="AXR04539.1"/>
    <property type="molecule type" value="Genomic_DNA"/>
</dbReference>
<dbReference type="Proteomes" id="UP000258102">
    <property type="component" value="Chromosome 2"/>
</dbReference>
<proteinExistence type="predicted"/>
<name>A0A0F4P2M3_PSEO7</name>
<feature type="transmembrane region" description="Helical" evidence="1">
    <location>
        <begin position="59"/>
        <end position="78"/>
    </location>
</feature>
<dbReference type="RefSeq" id="WP_010377819.1">
    <property type="nucleotide sequence ID" value="NZ_CP011925.1"/>
</dbReference>
<protein>
    <submittedName>
        <fullName evidence="3">Uncharacterized protein</fullName>
    </submittedName>
</protein>
<keyword evidence="1" id="KW-0812">Transmembrane</keyword>
<evidence type="ECO:0000313" key="3">
    <source>
        <dbReference type="EMBL" id="AXR04539.1"/>
    </source>
</evidence>
<evidence type="ECO:0000313" key="6">
    <source>
        <dbReference type="Proteomes" id="UP000258102"/>
    </source>
</evidence>
<keyword evidence="1" id="KW-1133">Transmembrane helix</keyword>
<reference evidence="4" key="5">
    <citation type="submission" date="2019-09" db="EMBL/GenBank/DDBJ databases">
        <title>Co-occurence of chitin degradation, pigmentation and bioactivity in marine Pseudoalteromonas.</title>
        <authorList>
            <person name="Sonnenschein E.C."/>
            <person name="Bech P.K."/>
        </authorList>
    </citation>
    <scope>NUCLEOTIDE SEQUENCE</scope>
    <source>
        <strain evidence="4">S1607</strain>
    </source>
</reference>
<keyword evidence="5" id="KW-1185">Reference proteome</keyword>
<evidence type="ECO:0000313" key="4">
    <source>
        <dbReference type="EMBL" id="TMN77267.1"/>
    </source>
</evidence>
<evidence type="ECO:0000313" key="2">
    <source>
        <dbReference type="EMBL" id="ATD10065.1"/>
    </source>
</evidence>
<reference evidence="3 6" key="3">
    <citation type="submission" date="2018-08" db="EMBL/GenBank/DDBJ databases">
        <title>Whole Genome Sequences of Two Pseudoalteromonas piscicida Strains, DE1-A and DE2-A, which Exhibit Strong Antibacterial Activity against Vibrio vulnificus.</title>
        <authorList>
            <person name="Richards G.P."/>
            <person name="Needleman D.S."/>
            <person name="Watson M.A."/>
            <person name="Polson S.W."/>
        </authorList>
    </citation>
    <scope>NUCLEOTIDE SEQUENCE [LARGE SCALE GENOMIC DNA]</scope>
    <source>
        <strain evidence="3 6">DE2-A</strain>
    </source>
</reference>
<dbReference type="KEGG" id="ppis:B1L02_19465"/>
<dbReference type="Proteomes" id="UP000016521">
    <property type="component" value="Chromosome II"/>
</dbReference>
<evidence type="ECO:0000313" key="5">
    <source>
        <dbReference type="Proteomes" id="UP000016521"/>
    </source>
</evidence>
<feature type="transmembrane region" description="Helical" evidence="1">
    <location>
        <begin position="84"/>
        <end position="102"/>
    </location>
</feature>
<evidence type="ECO:0000256" key="1">
    <source>
        <dbReference type="SAM" id="Phobius"/>
    </source>
</evidence>
<reference evidence="2 5" key="1">
    <citation type="submission" date="2015-06" db="EMBL/GenBank/DDBJ databases">
        <authorList>
            <person name="Xie B.-B."/>
            <person name="Rong J.-C."/>
            <person name="Qin Q.-L."/>
            <person name="Zhang Y.-Z."/>
        </authorList>
    </citation>
    <scope>NUCLEOTIDE SEQUENCE [LARGE SCALE GENOMIC DNA]</scope>
    <source>
        <strain evidence="2 5">JCM 20779</strain>
    </source>
</reference>
<keyword evidence="1" id="KW-0472">Membrane</keyword>
<dbReference type="OrthoDB" id="8911335at2"/>
<accession>A0A0F4P2M3</accession>
<gene>
    <name evidence="4" type="ORF">CWB74_10835</name>
    <name evidence="3" type="ORF">D0511_21845</name>
    <name evidence="2" type="ORF">PPIS_b1029</name>
</gene>
<feature type="transmembrane region" description="Helical" evidence="1">
    <location>
        <begin position="20"/>
        <end position="39"/>
    </location>
</feature>
<sequence>MSRLSQAEKVQPDWLGKTLAGIILGLALSFGLVGLFAWLGSDGLTQTISVEKHSWRTQFNMWMVSPIWLLILSFVFMFKNYKQAVLWLGGANIVVYVLLYFVRGMA</sequence>
<dbReference type="GeneID" id="98337928"/>
<dbReference type="AlphaFoldDB" id="A0A0F4P2M3"/>
<dbReference type="EMBL" id="CP011925">
    <property type="protein sequence ID" value="ATD10065.1"/>
    <property type="molecule type" value="Genomic_DNA"/>
</dbReference>
<organism evidence="3 6">
    <name type="scientific">Pseudoalteromonas piscicida</name>
    <dbReference type="NCBI Taxonomy" id="43662"/>
    <lineage>
        <taxon>Bacteria</taxon>
        <taxon>Pseudomonadati</taxon>
        <taxon>Pseudomonadota</taxon>
        <taxon>Gammaproteobacteria</taxon>
        <taxon>Alteromonadales</taxon>
        <taxon>Pseudoalteromonadaceae</taxon>
        <taxon>Pseudoalteromonas</taxon>
    </lineage>
</organism>
<dbReference type="EMBL" id="PNEL01000025">
    <property type="protein sequence ID" value="TMN77267.1"/>
    <property type="molecule type" value="Genomic_DNA"/>
</dbReference>
<reference evidence="7" key="4">
    <citation type="submission" date="2019-06" db="EMBL/GenBank/DDBJ databases">
        <title>Co-occurence of chitin degradation, pigmentation and bioactivity in marine Pseudoalteromonas.</title>
        <authorList>
            <person name="Sonnenschein E.C."/>
            <person name="Bech P.K."/>
        </authorList>
    </citation>
    <scope>NUCLEOTIDE SEQUENCE [LARGE SCALE GENOMIC DNA]</scope>
    <source>
        <strain evidence="7">S1607</strain>
    </source>
</reference>